<dbReference type="Proteomes" id="UP000036681">
    <property type="component" value="Unplaced"/>
</dbReference>
<accession>A0A0M3IJJ0</accession>
<dbReference type="PANTHER" id="PTHR47385:SF9">
    <property type="entry name" value="CALPONIN-HOMOLOGY (CH) DOMAIN-CONTAINING PROTEIN"/>
    <property type="match status" value="1"/>
</dbReference>
<dbReference type="InterPro" id="IPR036872">
    <property type="entry name" value="CH_dom_sf"/>
</dbReference>
<dbReference type="GO" id="GO:0007015">
    <property type="term" value="P:actin filament organization"/>
    <property type="evidence" value="ECO:0007669"/>
    <property type="project" value="TreeGrafter"/>
</dbReference>
<proteinExistence type="predicted"/>
<evidence type="ECO:0000313" key="2">
    <source>
        <dbReference type="Proteomes" id="UP000036681"/>
    </source>
</evidence>
<evidence type="ECO:0000313" key="3">
    <source>
        <dbReference type="WBParaSite" id="ALUE_0001882101-mRNA-1"/>
    </source>
</evidence>
<name>A0A0M3IJJ0_ASCLU</name>
<evidence type="ECO:0000259" key="1">
    <source>
        <dbReference type="PROSITE" id="PS50021"/>
    </source>
</evidence>
<dbReference type="Gene3D" id="1.10.418.10">
    <property type="entry name" value="Calponin-like domain"/>
    <property type="match status" value="1"/>
</dbReference>
<dbReference type="SMART" id="SM00033">
    <property type="entry name" value="CH"/>
    <property type="match status" value="1"/>
</dbReference>
<feature type="domain" description="Calponin-homology (CH)" evidence="1">
    <location>
        <begin position="24"/>
        <end position="133"/>
    </location>
</feature>
<dbReference type="PANTHER" id="PTHR47385">
    <property type="entry name" value="CALPONIN"/>
    <property type="match status" value="1"/>
</dbReference>
<dbReference type="InterPro" id="IPR001715">
    <property type="entry name" value="CH_dom"/>
</dbReference>
<dbReference type="GO" id="GO:0051015">
    <property type="term" value="F:actin filament binding"/>
    <property type="evidence" value="ECO:0007669"/>
    <property type="project" value="TreeGrafter"/>
</dbReference>
<dbReference type="PRINTS" id="PR00888">
    <property type="entry name" value="SM22CALPONIN"/>
</dbReference>
<dbReference type="InterPro" id="IPR050606">
    <property type="entry name" value="Calponin-like"/>
</dbReference>
<protein>
    <submittedName>
        <fullName evidence="3">Calponin-homology (CH) domain-containing protein</fullName>
    </submittedName>
</protein>
<keyword evidence="2" id="KW-1185">Reference proteome</keyword>
<dbReference type="FunFam" id="1.10.418.10:FF:000075">
    <property type="entry name" value="Transgelin"/>
    <property type="match status" value="1"/>
</dbReference>
<dbReference type="GO" id="GO:0015629">
    <property type="term" value="C:actin cytoskeleton"/>
    <property type="evidence" value="ECO:0007669"/>
    <property type="project" value="TreeGrafter"/>
</dbReference>
<reference evidence="3" key="1">
    <citation type="submission" date="2017-02" db="UniProtKB">
        <authorList>
            <consortium name="WormBaseParasite"/>
        </authorList>
    </citation>
    <scope>IDENTIFICATION</scope>
</reference>
<dbReference type="PROSITE" id="PS50021">
    <property type="entry name" value="CH"/>
    <property type="match status" value="1"/>
</dbReference>
<dbReference type="Pfam" id="PF00307">
    <property type="entry name" value="CH"/>
    <property type="match status" value="1"/>
</dbReference>
<dbReference type="SUPFAM" id="SSF47576">
    <property type="entry name" value="Calponin-homology domain, CH-domain"/>
    <property type="match status" value="1"/>
</dbReference>
<dbReference type="InterPro" id="IPR003096">
    <property type="entry name" value="SM22_calponin"/>
</dbReference>
<organism evidence="2 3">
    <name type="scientific">Ascaris lumbricoides</name>
    <name type="common">Giant roundworm</name>
    <dbReference type="NCBI Taxonomy" id="6252"/>
    <lineage>
        <taxon>Eukaryota</taxon>
        <taxon>Metazoa</taxon>
        <taxon>Ecdysozoa</taxon>
        <taxon>Nematoda</taxon>
        <taxon>Chromadorea</taxon>
        <taxon>Rhabditida</taxon>
        <taxon>Spirurina</taxon>
        <taxon>Ascaridomorpha</taxon>
        <taxon>Ascaridoidea</taxon>
        <taxon>Ascarididae</taxon>
        <taxon>Ascaris</taxon>
    </lineage>
</organism>
<dbReference type="AlphaFoldDB" id="A0A0M3IJJ0"/>
<dbReference type="WBParaSite" id="ALUE_0001882101-mRNA-1">
    <property type="protein sequence ID" value="ALUE_0001882101-mRNA-1"/>
    <property type="gene ID" value="ALUE_0001882101"/>
</dbReference>
<sequence>MATRTTAGGIGFAVMQKQASKFNEQEAQALLEWIKKLSGENISTSGDRENFLGLLKDGTLLCKLANGIEPGTVKKIQKPISNFACMENINAFVSAAKKFGVPTEETFQSVDLFEGRDLFSVCVTLLSLGRILEKQGKSNPFSG</sequence>